<dbReference type="InterPro" id="IPR036259">
    <property type="entry name" value="MFS_trans_sf"/>
</dbReference>
<keyword evidence="3 5" id="KW-1133">Transmembrane helix</keyword>
<dbReference type="Proteomes" id="UP000716004">
    <property type="component" value="Unassembled WGS sequence"/>
</dbReference>
<protein>
    <submittedName>
        <fullName evidence="7">MFS transporter</fullName>
    </submittedName>
</protein>
<feature type="transmembrane region" description="Helical" evidence="5">
    <location>
        <begin position="239"/>
        <end position="258"/>
    </location>
</feature>
<feature type="transmembrane region" description="Helical" evidence="5">
    <location>
        <begin position="265"/>
        <end position="285"/>
    </location>
</feature>
<dbReference type="Proteomes" id="UP000750197">
    <property type="component" value="Unassembled WGS sequence"/>
</dbReference>
<dbReference type="Pfam" id="PF07690">
    <property type="entry name" value="MFS_1"/>
    <property type="match status" value="1"/>
</dbReference>
<evidence type="ECO:0000256" key="1">
    <source>
        <dbReference type="ARBA" id="ARBA00004141"/>
    </source>
</evidence>
<feature type="transmembrane region" description="Helical" evidence="5">
    <location>
        <begin position="159"/>
        <end position="179"/>
    </location>
</feature>
<reference evidence="7" key="1">
    <citation type="submission" date="2021-04" db="EMBL/GenBank/DDBJ databases">
        <title>Genomic insights into ecological role and evolution of a novel Thermoplasmata order Candidatus Sysuiplasmatales.</title>
        <authorList>
            <person name="Yuan Y."/>
        </authorList>
    </citation>
    <scope>NUCLEOTIDE SEQUENCE</scope>
    <source>
        <strain evidence="8">TUT19-bin139</strain>
        <strain evidence="7">YP2-bin.285</strain>
    </source>
</reference>
<feature type="transmembrane region" description="Helical" evidence="5">
    <location>
        <begin position="200"/>
        <end position="227"/>
    </location>
</feature>
<dbReference type="PROSITE" id="PS00216">
    <property type="entry name" value="SUGAR_TRANSPORT_1"/>
    <property type="match status" value="1"/>
</dbReference>
<proteinExistence type="predicted"/>
<dbReference type="EMBL" id="JAGVSJ010000003">
    <property type="protein sequence ID" value="MBX8631285.1"/>
    <property type="molecule type" value="Genomic_DNA"/>
</dbReference>
<feature type="transmembrane region" description="Helical" evidence="5">
    <location>
        <begin position="127"/>
        <end position="147"/>
    </location>
</feature>
<feature type="domain" description="Major facilitator superfamily (MFS) profile" evidence="6">
    <location>
        <begin position="1"/>
        <end position="386"/>
    </location>
</feature>
<evidence type="ECO:0000259" key="6">
    <source>
        <dbReference type="PROSITE" id="PS50850"/>
    </source>
</evidence>
<dbReference type="AlphaFoldDB" id="A0A8J7YSD4"/>
<dbReference type="InterPro" id="IPR005829">
    <property type="entry name" value="Sugar_transporter_CS"/>
</dbReference>
<evidence type="ECO:0000256" key="2">
    <source>
        <dbReference type="ARBA" id="ARBA00022692"/>
    </source>
</evidence>
<feature type="transmembrane region" description="Helical" evidence="5">
    <location>
        <begin position="326"/>
        <end position="354"/>
    </location>
</feature>
<feature type="transmembrane region" description="Helical" evidence="5">
    <location>
        <begin position="69"/>
        <end position="88"/>
    </location>
</feature>
<feature type="transmembrane region" description="Helical" evidence="5">
    <location>
        <begin position="12"/>
        <end position="30"/>
    </location>
</feature>
<dbReference type="SUPFAM" id="SSF103473">
    <property type="entry name" value="MFS general substrate transporter"/>
    <property type="match status" value="1"/>
</dbReference>
<dbReference type="GO" id="GO:0022857">
    <property type="term" value="F:transmembrane transporter activity"/>
    <property type="evidence" value="ECO:0007669"/>
    <property type="project" value="InterPro"/>
</dbReference>
<evidence type="ECO:0000313" key="8">
    <source>
        <dbReference type="EMBL" id="MBX8643586.1"/>
    </source>
</evidence>
<dbReference type="Gene3D" id="1.20.1250.20">
    <property type="entry name" value="MFS general substrate transporter like domains"/>
    <property type="match status" value="1"/>
</dbReference>
<comment type="caution">
    <text evidence="7">The sequence shown here is derived from an EMBL/GenBank/DDBJ whole genome shotgun (WGS) entry which is preliminary data.</text>
</comment>
<keyword evidence="2 5" id="KW-0812">Transmembrane</keyword>
<sequence>MNFRNGDLHMQLFTNIAYTSSTLFIPVYASDIGADSAEIGAIVAAYSVALLLSNYTLGRLSDIYGRRSILAYSLLFASAMAFLQLLAVDPAELLAVRFLLGLSAGSSSSLIAYAIDLKRDLGSFSSFASLGSAIGQGMAGIVIYLFAGKSVGRDLLSPVFALSAILLLFTFFLSLGTAPSGRRRGSMRFFPPGVFRRGRAAFISLSLRHFGATAIWALFPLFCFALMPPSYSYGERLALVSLIYVLNSVVQVLSMRFLTHGMSSALLVQLGIALSSVTFLSFTFARNFYELAATQILLGIAWSFMYVGGLRYVVERSPDSGASAGMLASLMALSGIGGPVVGGALASTVASFGFGTFDGYIAVMYMASALTALAAFVFYRMEYRKAGDRTGRQHNASSSL</sequence>
<dbReference type="EMBL" id="JAHEAC010000012">
    <property type="protein sequence ID" value="MBX8643586.1"/>
    <property type="molecule type" value="Genomic_DNA"/>
</dbReference>
<dbReference type="GO" id="GO:0016020">
    <property type="term" value="C:membrane"/>
    <property type="evidence" value="ECO:0007669"/>
    <property type="project" value="UniProtKB-SubCell"/>
</dbReference>
<dbReference type="InterPro" id="IPR011701">
    <property type="entry name" value="MFS"/>
</dbReference>
<evidence type="ECO:0000256" key="3">
    <source>
        <dbReference type="ARBA" id="ARBA00022989"/>
    </source>
</evidence>
<gene>
    <name evidence="7" type="ORF">J9259_02005</name>
    <name evidence="8" type="ORF">KIY12_02495</name>
</gene>
<evidence type="ECO:0000313" key="7">
    <source>
        <dbReference type="EMBL" id="MBX8631285.1"/>
    </source>
</evidence>
<dbReference type="InterPro" id="IPR001958">
    <property type="entry name" value="Tet-R_TetA/multi-R_MdtG-like"/>
</dbReference>
<dbReference type="PANTHER" id="PTHR23526:SF2">
    <property type="entry name" value="MAJOR FACILITATOR SUPERFAMILY (MFS) PROFILE DOMAIN-CONTAINING PROTEIN"/>
    <property type="match status" value="1"/>
</dbReference>
<dbReference type="PANTHER" id="PTHR23526">
    <property type="entry name" value="INTEGRAL MEMBRANE TRANSPORT PROTEIN-RELATED"/>
    <property type="match status" value="1"/>
</dbReference>
<feature type="transmembrane region" description="Helical" evidence="5">
    <location>
        <begin position="36"/>
        <end position="57"/>
    </location>
</feature>
<dbReference type="PROSITE" id="PS50850">
    <property type="entry name" value="MFS"/>
    <property type="match status" value="1"/>
</dbReference>
<organism evidence="7 9">
    <name type="scientific">Candidatus Sysuiplasma superficiale</name>
    <dbReference type="NCBI Taxonomy" id="2823368"/>
    <lineage>
        <taxon>Archaea</taxon>
        <taxon>Methanobacteriati</taxon>
        <taxon>Thermoplasmatota</taxon>
        <taxon>Thermoplasmata</taxon>
        <taxon>Candidatus Sysuiplasmatales</taxon>
        <taxon>Candidatus Sysuiplasmataceae</taxon>
        <taxon>Candidatus Sysuiplasma</taxon>
    </lineage>
</organism>
<comment type="subcellular location">
    <subcellularLocation>
        <location evidence="1">Membrane</location>
        <topology evidence="1">Multi-pass membrane protein</topology>
    </subcellularLocation>
</comment>
<dbReference type="PRINTS" id="PR01035">
    <property type="entry name" value="TCRTETA"/>
</dbReference>
<dbReference type="InterPro" id="IPR052528">
    <property type="entry name" value="Sugar_transport-like"/>
</dbReference>
<name>A0A8J7YSD4_9ARCH</name>
<accession>A0A8J7YSD4</accession>
<evidence type="ECO:0000313" key="9">
    <source>
        <dbReference type="Proteomes" id="UP000716004"/>
    </source>
</evidence>
<feature type="transmembrane region" description="Helical" evidence="5">
    <location>
        <begin position="291"/>
        <end position="314"/>
    </location>
</feature>
<feature type="transmembrane region" description="Helical" evidence="5">
    <location>
        <begin position="94"/>
        <end position="115"/>
    </location>
</feature>
<keyword evidence="4 5" id="KW-0472">Membrane</keyword>
<feature type="transmembrane region" description="Helical" evidence="5">
    <location>
        <begin position="360"/>
        <end position="379"/>
    </location>
</feature>
<evidence type="ECO:0000256" key="4">
    <source>
        <dbReference type="ARBA" id="ARBA00023136"/>
    </source>
</evidence>
<dbReference type="InterPro" id="IPR020846">
    <property type="entry name" value="MFS_dom"/>
</dbReference>
<evidence type="ECO:0000256" key="5">
    <source>
        <dbReference type="SAM" id="Phobius"/>
    </source>
</evidence>